<protein>
    <submittedName>
        <fullName evidence="2">Uncharacterized protein</fullName>
    </submittedName>
</protein>
<keyword evidence="1" id="KW-1133">Transmembrane helix</keyword>
<dbReference type="Proteomes" id="UP000184518">
    <property type="component" value="Unassembled WGS sequence"/>
</dbReference>
<accession>A0A1M4ZTQ2</accession>
<evidence type="ECO:0000256" key="1">
    <source>
        <dbReference type="SAM" id="Phobius"/>
    </source>
</evidence>
<evidence type="ECO:0000313" key="3">
    <source>
        <dbReference type="Proteomes" id="UP000184518"/>
    </source>
</evidence>
<dbReference type="AlphaFoldDB" id="A0A1M4ZTQ2"/>
<evidence type="ECO:0000313" key="2">
    <source>
        <dbReference type="EMBL" id="SHF21388.1"/>
    </source>
</evidence>
<dbReference type="STRING" id="1416778.SAMN05443633_103265"/>
<keyword evidence="1" id="KW-0812">Transmembrane</keyword>
<organism evidence="2 3">
    <name type="scientific">Chryseobacterium arachidis</name>
    <dbReference type="NCBI Taxonomy" id="1416778"/>
    <lineage>
        <taxon>Bacteria</taxon>
        <taxon>Pseudomonadati</taxon>
        <taxon>Bacteroidota</taxon>
        <taxon>Flavobacteriia</taxon>
        <taxon>Flavobacteriales</taxon>
        <taxon>Weeksellaceae</taxon>
        <taxon>Chryseobacterium group</taxon>
        <taxon>Chryseobacterium</taxon>
    </lineage>
</organism>
<keyword evidence="1" id="KW-0472">Membrane</keyword>
<dbReference type="EMBL" id="FQUT01000003">
    <property type="protein sequence ID" value="SHF21388.1"/>
    <property type="molecule type" value="Genomic_DNA"/>
</dbReference>
<sequence>MQLFREQSMKAIFSKYGLTIEKRVSPVDNFLVARLGASCFLMVFGLITL</sequence>
<gene>
    <name evidence="2" type="ORF">SAMN05443633_103265</name>
</gene>
<proteinExistence type="predicted"/>
<keyword evidence="3" id="KW-1185">Reference proteome</keyword>
<reference evidence="3" key="1">
    <citation type="submission" date="2016-11" db="EMBL/GenBank/DDBJ databases">
        <authorList>
            <person name="Varghese N."/>
            <person name="Submissions S."/>
        </authorList>
    </citation>
    <scope>NUCLEOTIDE SEQUENCE [LARGE SCALE GENOMIC DNA]</scope>
    <source>
        <strain evidence="3">DSM 27619</strain>
    </source>
</reference>
<name>A0A1M4ZTQ2_9FLAO</name>
<feature type="transmembrane region" description="Helical" evidence="1">
    <location>
        <begin position="31"/>
        <end position="48"/>
    </location>
</feature>